<keyword evidence="2" id="KW-0614">Plasmid</keyword>
<evidence type="ECO:0000313" key="3">
    <source>
        <dbReference type="Proteomes" id="UP001059597"/>
    </source>
</evidence>
<reference evidence="2" key="1">
    <citation type="submission" date="2022-06" db="EMBL/GenBank/DDBJ databases">
        <title>Complete genome sequence of Streptomyces nigrescens HEK616.</title>
        <authorList>
            <person name="Asamizu S."/>
            <person name="Onaka H."/>
        </authorList>
    </citation>
    <scope>NUCLEOTIDE SEQUENCE</scope>
    <source>
        <strain evidence="2">HEK616</strain>
        <plasmid evidence="2">SNP1</plasmid>
    </source>
</reference>
<name>A0ABM8A772_STRNI</name>
<sequence>MPGCGFVRGTEQRFDLQRLPIRACDARNHVETTTWLVTKPPAGYLAPHVRDDVRTATVSIRAVGGCLERHSDRALRVANRATSHAPVQGPWTPRGDGPHRTNIVCNAHFMQGDS</sequence>
<dbReference type="Proteomes" id="UP001059597">
    <property type="component" value="Plasmid SNP1"/>
</dbReference>
<geneLocation type="plasmid" evidence="2 3">
    <name>SNP1</name>
</geneLocation>
<proteinExistence type="predicted"/>
<dbReference type="EMBL" id="AP026074">
    <property type="protein sequence ID" value="BDM74477.1"/>
    <property type="molecule type" value="Genomic_DNA"/>
</dbReference>
<gene>
    <name evidence="2" type="ORF">HEK616_79640</name>
</gene>
<accession>A0ABM8A772</accession>
<organism evidence="2 3">
    <name type="scientific">Streptomyces nigrescens</name>
    <dbReference type="NCBI Taxonomy" id="1920"/>
    <lineage>
        <taxon>Bacteria</taxon>
        <taxon>Bacillati</taxon>
        <taxon>Actinomycetota</taxon>
        <taxon>Actinomycetes</taxon>
        <taxon>Kitasatosporales</taxon>
        <taxon>Streptomycetaceae</taxon>
        <taxon>Streptomyces</taxon>
    </lineage>
</organism>
<evidence type="ECO:0000256" key="1">
    <source>
        <dbReference type="SAM" id="MobiDB-lite"/>
    </source>
</evidence>
<protein>
    <submittedName>
        <fullName evidence="2">Uncharacterized protein</fullName>
    </submittedName>
</protein>
<evidence type="ECO:0000313" key="2">
    <source>
        <dbReference type="EMBL" id="BDM74477.1"/>
    </source>
</evidence>
<feature type="region of interest" description="Disordered" evidence="1">
    <location>
        <begin position="80"/>
        <end position="99"/>
    </location>
</feature>
<keyword evidence="3" id="KW-1185">Reference proteome</keyword>